<protein>
    <submittedName>
        <fullName evidence="3">Capsule assembly protein Wzi</fullName>
    </submittedName>
</protein>
<name>A0A368UPI6_MARNT</name>
<accession>A0A368UPI6</accession>
<feature type="chain" id="PRO_5016655244" evidence="1">
    <location>
        <begin position="25"/>
        <end position="493"/>
    </location>
</feature>
<dbReference type="Pfam" id="PF14052">
    <property type="entry name" value="Caps_assemb_Wzi"/>
    <property type="match status" value="1"/>
</dbReference>
<dbReference type="EMBL" id="QPJB01000014">
    <property type="protein sequence ID" value="RCW30727.1"/>
    <property type="molecule type" value="Genomic_DNA"/>
</dbReference>
<evidence type="ECO:0000256" key="1">
    <source>
        <dbReference type="SAM" id="SignalP"/>
    </source>
</evidence>
<dbReference type="Proteomes" id="UP000252795">
    <property type="component" value="Unassembled WGS sequence"/>
</dbReference>
<dbReference type="InterPro" id="IPR038636">
    <property type="entry name" value="Wzi_sf"/>
</dbReference>
<feature type="signal peptide" evidence="1">
    <location>
        <begin position="1"/>
        <end position="24"/>
    </location>
</feature>
<proteinExistence type="predicted"/>
<dbReference type="RefSeq" id="WP_235853755.1">
    <property type="nucleotide sequence ID" value="NZ_QNSA01000014.1"/>
</dbReference>
<keyword evidence="1" id="KW-0732">Signal</keyword>
<keyword evidence="5" id="KW-1185">Reference proteome</keyword>
<organism evidence="3 4">
    <name type="scientific">Marinobacter nauticus</name>
    <name type="common">Marinobacter hydrocarbonoclasticus</name>
    <name type="synonym">Marinobacter aquaeolei</name>
    <dbReference type="NCBI Taxonomy" id="2743"/>
    <lineage>
        <taxon>Bacteria</taxon>
        <taxon>Pseudomonadati</taxon>
        <taxon>Pseudomonadota</taxon>
        <taxon>Gammaproteobacteria</taxon>
        <taxon>Pseudomonadales</taxon>
        <taxon>Marinobacteraceae</taxon>
        <taxon>Marinobacter</taxon>
    </lineage>
</organism>
<dbReference type="InterPro" id="IPR006311">
    <property type="entry name" value="TAT_signal"/>
</dbReference>
<evidence type="ECO:0000313" key="3">
    <source>
        <dbReference type="EMBL" id="RCW30727.1"/>
    </source>
</evidence>
<dbReference type="Gene3D" id="2.40.160.130">
    <property type="entry name" value="Capsule assembly protein Wzi"/>
    <property type="match status" value="1"/>
</dbReference>
<gene>
    <name evidence="3" type="ORF">DET51_11413</name>
    <name evidence="2" type="ORF">DET64_11413</name>
</gene>
<dbReference type="PROSITE" id="PS51318">
    <property type="entry name" value="TAT"/>
    <property type="match status" value="1"/>
</dbReference>
<dbReference type="Proteomes" id="UP000253065">
    <property type="component" value="Unassembled WGS sequence"/>
</dbReference>
<dbReference type="InterPro" id="IPR026950">
    <property type="entry name" value="Caps_assemb_Wzi"/>
</dbReference>
<reference evidence="3 4" key="1">
    <citation type="submission" date="2018-07" db="EMBL/GenBank/DDBJ databases">
        <title>Freshwater and sediment microbial communities from various areas in North America, analyzing microbe dynamics in response to fracking.</title>
        <authorList>
            <person name="Lamendella R."/>
        </authorList>
    </citation>
    <scope>NUCLEOTIDE SEQUENCE [LARGE SCALE GENOMIC DNA]</scope>
    <source>
        <strain evidence="3 4">114E</strain>
        <strain evidence="2 5">114E_o</strain>
    </source>
</reference>
<sequence>MPVSRRRQLITAGVMLAASTALNAAPWLEPGDARARHSLQKLADRGHYDKGVTTWPVMWADIDSGVSNSIAADAGAVSSQAAYLNFEREQLGSPGVRFEIQGSGSTQATSIRGFANHPREKGELSVNVEWQGEYVALGVKPSVVANASDDETLRLDGSYLAAAPGNWVVGAGAIGRWWGPGWQSAMVLSTNARPMPAVWLNRKDTSAPESDWLKWLGPWNLTVFAGEMEEERIVSDIRLVGMRLNLRPIQGLDLGFTRAIMFGGEGYPGGFSTFWDAFIGKDNSYDGSDPGNQIGAIDIRYGFPVGEQSMSVYMEMMGEDEAGYIPSRKSWLFGVDWTSQLLGADQQWFFEFTNTLSDDIVGDAIPNYAYSHFRYKTGYQYYGRNMGSTFDGDAEALTAGLFHFLPDGSNVSLALTYADLNNDGGNRVSQPDNDIFYFAPDGAQKVAIVKAGYGTEVLKGWLDLNLHATDKKIELIGGAQDQWAASASWTYRF</sequence>
<evidence type="ECO:0000313" key="5">
    <source>
        <dbReference type="Proteomes" id="UP000253065"/>
    </source>
</evidence>
<dbReference type="AlphaFoldDB" id="A0A368UPI6"/>
<evidence type="ECO:0000313" key="4">
    <source>
        <dbReference type="Proteomes" id="UP000252795"/>
    </source>
</evidence>
<dbReference type="EMBL" id="QNSA01000014">
    <property type="protein sequence ID" value="RBP69248.1"/>
    <property type="molecule type" value="Genomic_DNA"/>
</dbReference>
<evidence type="ECO:0000313" key="2">
    <source>
        <dbReference type="EMBL" id="RBP69248.1"/>
    </source>
</evidence>
<comment type="caution">
    <text evidence="3">The sequence shown here is derived from an EMBL/GenBank/DDBJ whole genome shotgun (WGS) entry which is preliminary data.</text>
</comment>